<feature type="transmembrane region" description="Helical" evidence="1">
    <location>
        <begin position="236"/>
        <end position="254"/>
    </location>
</feature>
<feature type="transmembrane region" description="Helical" evidence="1">
    <location>
        <begin position="164"/>
        <end position="182"/>
    </location>
</feature>
<evidence type="ECO:0000313" key="3">
    <source>
        <dbReference type="EMBL" id="MBA9077691.1"/>
    </source>
</evidence>
<dbReference type="RefSeq" id="WP_182513143.1">
    <property type="nucleotide sequence ID" value="NZ_JACJIQ010000008.1"/>
</dbReference>
<feature type="transmembrane region" description="Helical" evidence="1">
    <location>
        <begin position="17"/>
        <end position="39"/>
    </location>
</feature>
<feature type="transmembrane region" description="Helical" evidence="1">
    <location>
        <begin position="303"/>
        <end position="320"/>
    </location>
</feature>
<name>A0A839GV85_9BACT</name>
<proteinExistence type="predicted"/>
<dbReference type="AlphaFoldDB" id="A0A839GV85"/>
<evidence type="ECO:0000313" key="4">
    <source>
        <dbReference type="Proteomes" id="UP000563094"/>
    </source>
</evidence>
<keyword evidence="4" id="KW-1185">Reference proteome</keyword>
<feature type="domain" description="DUF6311" evidence="2">
    <location>
        <begin position="25"/>
        <end position="422"/>
    </location>
</feature>
<dbReference type="Proteomes" id="UP000563094">
    <property type="component" value="Unassembled WGS sequence"/>
</dbReference>
<keyword evidence="1" id="KW-1133">Transmembrane helix</keyword>
<keyword evidence="1" id="KW-0472">Membrane</keyword>
<organism evidence="3 4">
    <name type="scientific">Rufibacter quisquiliarum</name>
    <dbReference type="NCBI Taxonomy" id="1549639"/>
    <lineage>
        <taxon>Bacteria</taxon>
        <taxon>Pseudomonadati</taxon>
        <taxon>Bacteroidota</taxon>
        <taxon>Cytophagia</taxon>
        <taxon>Cytophagales</taxon>
        <taxon>Hymenobacteraceae</taxon>
        <taxon>Rufibacter</taxon>
    </lineage>
</organism>
<keyword evidence="1" id="KW-0812">Transmembrane</keyword>
<feature type="transmembrane region" description="Helical" evidence="1">
    <location>
        <begin position="341"/>
        <end position="362"/>
    </location>
</feature>
<feature type="transmembrane region" description="Helical" evidence="1">
    <location>
        <begin position="105"/>
        <end position="125"/>
    </location>
</feature>
<feature type="transmembrane region" description="Helical" evidence="1">
    <location>
        <begin position="382"/>
        <end position="402"/>
    </location>
</feature>
<accession>A0A839GV85</accession>
<reference evidence="3 4" key="1">
    <citation type="submission" date="2020-08" db="EMBL/GenBank/DDBJ databases">
        <title>Genomic Encyclopedia of Type Strains, Phase IV (KMG-IV): sequencing the most valuable type-strain genomes for metagenomic binning, comparative biology and taxonomic classification.</title>
        <authorList>
            <person name="Goeker M."/>
        </authorList>
    </citation>
    <scope>NUCLEOTIDE SEQUENCE [LARGE SCALE GENOMIC DNA]</scope>
    <source>
        <strain evidence="3 4">DSM 29854</strain>
    </source>
</reference>
<dbReference type="Pfam" id="PF19830">
    <property type="entry name" value="DUF6311"/>
    <property type="match status" value="1"/>
</dbReference>
<sequence>MKDIAVHMRETDRNRKYAWVSAGATLLALVAVVGVDVFLSPGKYLFEVIGDHIKNYYVVAYYVKYNSNLWFTGMNYPFGDIALFSDNQPFFSVPLAWIHRSVWPIAPYVTAGQNLFLFFSVAIGAWCMQRILVRLLLPGWYTVLAAVVILLMSPQNTQFDFQYALTYSFALLLPWLLLIKYLENGGSWKWWVGYVLVSLAMGFIHVYHLALNGMFGAAVALVYALQEKQAKVSAKLLAGAVLPSALFLLFISLLDATPDRPQHPFGFFVHRANLEGIFYPYRLFYLPALQKIFPGLQDSRQVSYAYAGLAGTLCVLFFLFKGTRYLLKGRIRLIFRPVFPAVLRYSVWPAVGLLLFGMAIPLKYGFQAWVEQTPMLEQFRVLYRFAWPFYYVYAAVVAYMFYTLFRKLRQRRKAVSYAFLAGFLVLWGTDAYFFAKTELGNVGKHPVGYSFNGRQDNLNHILRAHGVSPEAFQAILPLPYFSQGSEKIDRGYRSRSLYHAMRLSLQTGLPLATVMMARTSQAQVLAQTQLLGSDLLAKSLLPQLPTQKPFLVAVTNEALVENEEQLRLKGQFLFKTDSLSFYRLPLAALAETRKSVVAAAFQKDSAHLVKAGSFYLNRSAPFVWNGLGWQRAGGVFGVGEKRVEKGPLFLFNGPLPASPDSVWEISVWGNAQSERNLPVLYCSQLDAVGNVLAKTKVDGKDSFEIYGSWVKLALTVSKVAPGQRLNVWLEGKDIWASSFLLKPAGVDVYWSVSPQNLLFNNYQVLCPKSVSE</sequence>
<evidence type="ECO:0000259" key="2">
    <source>
        <dbReference type="Pfam" id="PF19830"/>
    </source>
</evidence>
<gene>
    <name evidence="3" type="ORF">FHS90_002409</name>
</gene>
<feature type="transmembrane region" description="Helical" evidence="1">
    <location>
        <begin position="414"/>
        <end position="435"/>
    </location>
</feature>
<evidence type="ECO:0000256" key="1">
    <source>
        <dbReference type="SAM" id="Phobius"/>
    </source>
</evidence>
<feature type="transmembrane region" description="Helical" evidence="1">
    <location>
        <begin position="131"/>
        <end position="152"/>
    </location>
</feature>
<dbReference type="EMBL" id="JACJIQ010000008">
    <property type="protein sequence ID" value="MBA9077691.1"/>
    <property type="molecule type" value="Genomic_DNA"/>
</dbReference>
<dbReference type="InterPro" id="IPR046278">
    <property type="entry name" value="DUF6311"/>
</dbReference>
<feature type="transmembrane region" description="Helical" evidence="1">
    <location>
        <begin position="194"/>
        <end position="224"/>
    </location>
</feature>
<protein>
    <recommendedName>
        <fullName evidence="2">DUF6311 domain-containing protein</fullName>
    </recommendedName>
</protein>
<comment type="caution">
    <text evidence="3">The sequence shown here is derived from an EMBL/GenBank/DDBJ whole genome shotgun (WGS) entry which is preliminary data.</text>
</comment>